<dbReference type="EMBL" id="CACVBM020001491">
    <property type="protein sequence ID" value="CAA7051760.1"/>
    <property type="molecule type" value="Genomic_DNA"/>
</dbReference>
<accession>A0A6D2KIK8</accession>
<protein>
    <submittedName>
        <fullName evidence="2">Uncharacterized protein</fullName>
    </submittedName>
</protein>
<evidence type="ECO:0000313" key="3">
    <source>
        <dbReference type="Proteomes" id="UP000467841"/>
    </source>
</evidence>
<name>A0A6D2KIK8_9BRAS</name>
<sequence>MQKYYGELRIDDNNPRWQTRDETELSSCRRAANHATSNMGRTILGLNQHLPLTIRAEAHDDDPQFALDDSKHRARGAARDNNES</sequence>
<proteinExistence type="predicted"/>
<reference evidence="2" key="1">
    <citation type="submission" date="2020-01" db="EMBL/GenBank/DDBJ databases">
        <authorList>
            <person name="Mishra B."/>
        </authorList>
    </citation>
    <scope>NUCLEOTIDE SEQUENCE [LARGE SCALE GENOMIC DNA]</scope>
</reference>
<comment type="caution">
    <text evidence="2">The sequence shown here is derived from an EMBL/GenBank/DDBJ whole genome shotgun (WGS) entry which is preliminary data.</text>
</comment>
<evidence type="ECO:0000256" key="1">
    <source>
        <dbReference type="SAM" id="MobiDB-lite"/>
    </source>
</evidence>
<dbReference type="AlphaFoldDB" id="A0A6D2KIK8"/>
<keyword evidence="3" id="KW-1185">Reference proteome</keyword>
<dbReference type="Proteomes" id="UP000467841">
    <property type="component" value="Unassembled WGS sequence"/>
</dbReference>
<evidence type="ECO:0000313" key="2">
    <source>
        <dbReference type="EMBL" id="CAA7051760.1"/>
    </source>
</evidence>
<gene>
    <name evidence="2" type="ORF">MERR_LOCUS38995</name>
</gene>
<feature type="region of interest" description="Disordered" evidence="1">
    <location>
        <begin position="61"/>
        <end position="84"/>
    </location>
</feature>
<organism evidence="2 3">
    <name type="scientific">Microthlaspi erraticum</name>
    <dbReference type="NCBI Taxonomy" id="1685480"/>
    <lineage>
        <taxon>Eukaryota</taxon>
        <taxon>Viridiplantae</taxon>
        <taxon>Streptophyta</taxon>
        <taxon>Embryophyta</taxon>
        <taxon>Tracheophyta</taxon>
        <taxon>Spermatophyta</taxon>
        <taxon>Magnoliopsida</taxon>
        <taxon>eudicotyledons</taxon>
        <taxon>Gunneridae</taxon>
        <taxon>Pentapetalae</taxon>
        <taxon>rosids</taxon>
        <taxon>malvids</taxon>
        <taxon>Brassicales</taxon>
        <taxon>Brassicaceae</taxon>
        <taxon>Coluteocarpeae</taxon>
        <taxon>Microthlaspi</taxon>
    </lineage>
</organism>